<evidence type="ECO:0000256" key="1">
    <source>
        <dbReference type="ARBA" id="ARBA00004651"/>
    </source>
</evidence>
<keyword evidence="7" id="KW-0732">Signal</keyword>
<evidence type="ECO:0000313" key="12">
    <source>
        <dbReference type="Proteomes" id="UP000663852"/>
    </source>
</evidence>
<organism evidence="9 12">
    <name type="scientific">Adineta ricciae</name>
    <name type="common">Rotifer</name>
    <dbReference type="NCBI Taxonomy" id="249248"/>
    <lineage>
        <taxon>Eukaryota</taxon>
        <taxon>Metazoa</taxon>
        <taxon>Spiralia</taxon>
        <taxon>Gnathifera</taxon>
        <taxon>Rotifera</taxon>
        <taxon>Eurotatoria</taxon>
        <taxon>Bdelloidea</taxon>
        <taxon>Adinetida</taxon>
        <taxon>Adinetidae</taxon>
        <taxon>Adineta</taxon>
    </lineage>
</organism>
<gene>
    <name evidence="9" type="ORF">EDS130_LOCUS4948</name>
    <name evidence="10" type="ORF">XAT740_LOCUS17430</name>
</gene>
<evidence type="ECO:0000313" key="10">
    <source>
        <dbReference type="EMBL" id="CAF1083109.1"/>
    </source>
</evidence>
<dbReference type="AlphaFoldDB" id="A0A813T205"/>
<name>A0A813T205_ADIRI</name>
<dbReference type="GO" id="GO:0005886">
    <property type="term" value="C:plasma membrane"/>
    <property type="evidence" value="ECO:0007669"/>
    <property type="project" value="UniProtKB-SubCell"/>
</dbReference>
<evidence type="ECO:0000256" key="5">
    <source>
        <dbReference type="ARBA" id="ARBA00023136"/>
    </source>
</evidence>
<dbReference type="EMBL" id="CAJNOR010001137">
    <property type="protein sequence ID" value="CAF1083109.1"/>
    <property type="molecule type" value="Genomic_DNA"/>
</dbReference>
<keyword evidence="3 6" id="KW-0812">Transmembrane</keyword>
<evidence type="ECO:0000256" key="7">
    <source>
        <dbReference type="SAM" id="SignalP"/>
    </source>
</evidence>
<feature type="chain" id="PRO_5035683182" description="Cardiolipin synthase N-terminal domain-containing protein" evidence="7">
    <location>
        <begin position="24"/>
        <end position="90"/>
    </location>
</feature>
<keyword evidence="11" id="KW-1185">Reference proteome</keyword>
<sequence length="90" mass="9836">MSLLMKSTPILVFLLALVNCVAADYYYVGPTVGGIIGLIILILDIIAAVEILRSGKPLVEKLLWILFIIFCPIIGLIVYIFFGRPRSGGL</sequence>
<dbReference type="OrthoDB" id="5193244at2759"/>
<keyword evidence="5 6" id="KW-0472">Membrane</keyword>
<evidence type="ECO:0000313" key="11">
    <source>
        <dbReference type="Proteomes" id="UP000663828"/>
    </source>
</evidence>
<dbReference type="Pfam" id="PF13396">
    <property type="entry name" value="PLDc_N"/>
    <property type="match status" value="1"/>
</dbReference>
<reference evidence="9" key="1">
    <citation type="submission" date="2021-02" db="EMBL/GenBank/DDBJ databases">
        <authorList>
            <person name="Nowell W R."/>
        </authorList>
    </citation>
    <scope>NUCLEOTIDE SEQUENCE</scope>
</reference>
<keyword evidence="2" id="KW-1003">Cell membrane</keyword>
<feature type="domain" description="Cardiolipin synthase N-terminal" evidence="8">
    <location>
        <begin position="42"/>
        <end position="84"/>
    </location>
</feature>
<dbReference type="EMBL" id="CAJNOJ010000013">
    <property type="protein sequence ID" value="CAF0802910.1"/>
    <property type="molecule type" value="Genomic_DNA"/>
</dbReference>
<feature type="transmembrane region" description="Helical" evidence="6">
    <location>
        <begin position="64"/>
        <end position="82"/>
    </location>
</feature>
<feature type="transmembrane region" description="Helical" evidence="6">
    <location>
        <begin position="32"/>
        <end position="52"/>
    </location>
</feature>
<dbReference type="InterPro" id="IPR027379">
    <property type="entry name" value="CLS_N"/>
</dbReference>
<evidence type="ECO:0000256" key="2">
    <source>
        <dbReference type="ARBA" id="ARBA00022475"/>
    </source>
</evidence>
<evidence type="ECO:0000313" key="9">
    <source>
        <dbReference type="EMBL" id="CAF0802910.1"/>
    </source>
</evidence>
<evidence type="ECO:0000256" key="6">
    <source>
        <dbReference type="SAM" id="Phobius"/>
    </source>
</evidence>
<accession>A0A813T205</accession>
<dbReference type="Proteomes" id="UP000663852">
    <property type="component" value="Unassembled WGS sequence"/>
</dbReference>
<evidence type="ECO:0000256" key="3">
    <source>
        <dbReference type="ARBA" id="ARBA00022692"/>
    </source>
</evidence>
<evidence type="ECO:0000259" key="8">
    <source>
        <dbReference type="Pfam" id="PF13396"/>
    </source>
</evidence>
<protein>
    <recommendedName>
        <fullName evidence="8">Cardiolipin synthase N-terminal domain-containing protein</fullName>
    </recommendedName>
</protein>
<proteinExistence type="predicted"/>
<evidence type="ECO:0000256" key="4">
    <source>
        <dbReference type="ARBA" id="ARBA00022989"/>
    </source>
</evidence>
<dbReference type="Proteomes" id="UP000663828">
    <property type="component" value="Unassembled WGS sequence"/>
</dbReference>
<keyword evidence="4 6" id="KW-1133">Transmembrane helix</keyword>
<comment type="caution">
    <text evidence="9">The sequence shown here is derived from an EMBL/GenBank/DDBJ whole genome shotgun (WGS) entry which is preliminary data.</text>
</comment>
<feature type="signal peptide" evidence="7">
    <location>
        <begin position="1"/>
        <end position="23"/>
    </location>
</feature>
<comment type="subcellular location">
    <subcellularLocation>
        <location evidence="1">Cell membrane</location>
        <topology evidence="1">Multi-pass membrane protein</topology>
    </subcellularLocation>
</comment>